<gene>
    <name evidence="8" type="ORF">BCV70DRAFT_118539</name>
</gene>
<protein>
    <submittedName>
        <fullName evidence="8">Uncharacterized protein</fullName>
    </submittedName>
</protein>
<dbReference type="Proteomes" id="UP000246740">
    <property type="component" value="Unassembled WGS sequence"/>
</dbReference>
<dbReference type="PANTHER" id="PTHR21382:SF1">
    <property type="entry name" value="NADH DEHYDROGENASE [UBIQUINONE] 1 ALPHA SUBCOMPLEX SUBUNIT 11"/>
    <property type="match status" value="1"/>
</dbReference>
<keyword evidence="6" id="KW-0472">Membrane</keyword>
<dbReference type="OrthoDB" id="1913277at2759"/>
<dbReference type="InParanoid" id="A0A317XNF9"/>
<dbReference type="EMBL" id="KZ819195">
    <property type="protein sequence ID" value="PWY99417.1"/>
    <property type="molecule type" value="Genomic_DNA"/>
</dbReference>
<reference evidence="8 9" key="1">
    <citation type="journal article" date="2018" name="Mol. Biol. Evol.">
        <title>Broad Genomic Sampling Reveals a Smut Pathogenic Ancestry of the Fungal Clade Ustilaginomycotina.</title>
        <authorList>
            <person name="Kijpornyongpan T."/>
            <person name="Mondo S.J."/>
            <person name="Barry K."/>
            <person name="Sandor L."/>
            <person name="Lee J."/>
            <person name="Lipzen A."/>
            <person name="Pangilinan J."/>
            <person name="LaButti K."/>
            <person name="Hainaut M."/>
            <person name="Henrissat B."/>
            <person name="Grigoriev I.V."/>
            <person name="Spatafora J.W."/>
            <person name="Aime M.C."/>
        </authorList>
    </citation>
    <scope>NUCLEOTIDE SEQUENCE [LARGE SCALE GENOMIC DNA]</scope>
    <source>
        <strain evidence="8 9">MCA 3645</strain>
    </source>
</reference>
<sequence>MAEHKTNEQVVTETFSERSAFNDGMTAATASAGVGLLVSAVQNSIQTHNKGALGVFTRTGGTIALFTAMGGVFSFADSTAANFREKTDAVNGAIGGCAAGLVLGASRRSIPMMAGGCAALGALVGTFDAAGRSLQGTYARPSPKEYAHANSHGVASEGSHGAGERGWREEREARRKSFFKQKKEDVESDE</sequence>
<dbReference type="InterPro" id="IPR039205">
    <property type="entry name" value="NDUFA11"/>
</dbReference>
<dbReference type="GO" id="GO:0005743">
    <property type="term" value="C:mitochondrial inner membrane"/>
    <property type="evidence" value="ECO:0007669"/>
    <property type="project" value="UniProtKB-SubCell"/>
</dbReference>
<keyword evidence="4" id="KW-1133">Transmembrane helix</keyword>
<feature type="compositionally biased region" description="Basic and acidic residues" evidence="7">
    <location>
        <begin position="162"/>
        <end position="190"/>
    </location>
</feature>
<dbReference type="GO" id="GO:0045271">
    <property type="term" value="C:respiratory chain complex I"/>
    <property type="evidence" value="ECO:0007669"/>
    <property type="project" value="InterPro"/>
</dbReference>
<evidence type="ECO:0000256" key="1">
    <source>
        <dbReference type="ARBA" id="ARBA00004448"/>
    </source>
</evidence>
<name>A0A317XNF9_9BASI</name>
<evidence type="ECO:0000256" key="3">
    <source>
        <dbReference type="ARBA" id="ARBA00022792"/>
    </source>
</evidence>
<evidence type="ECO:0000256" key="5">
    <source>
        <dbReference type="ARBA" id="ARBA00023128"/>
    </source>
</evidence>
<evidence type="ECO:0000256" key="6">
    <source>
        <dbReference type="ARBA" id="ARBA00023136"/>
    </source>
</evidence>
<dbReference type="AlphaFoldDB" id="A0A317XNF9"/>
<accession>A0A317XNF9</accession>
<dbReference type="PANTHER" id="PTHR21382">
    <property type="entry name" value="NADH-UBIQUINONE OXIDOREDUCTASE SUBUNIT"/>
    <property type="match status" value="1"/>
</dbReference>
<feature type="region of interest" description="Disordered" evidence="7">
    <location>
        <begin position="141"/>
        <end position="190"/>
    </location>
</feature>
<comment type="subcellular location">
    <subcellularLocation>
        <location evidence="1">Mitochondrion inner membrane</location>
        <topology evidence="1">Multi-pass membrane protein</topology>
    </subcellularLocation>
</comment>
<keyword evidence="5" id="KW-0496">Mitochondrion</keyword>
<evidence type="ECO:0000256" key="7">
    <source>
        <dbReference type="SAM" id="MobiDB-lite"/>
    </source>
</evidence>
<evidence type="ECO:0000313" key="9">
    <source>
        <dbReference type="Proteomes" id="UP000246740"/>
    </source>
</evidence>
<keyword evidence="2" id="KW-0812">Transmembrane</keyword>
<evidence type="ECO:0000256" key="4">
    <source>
        <dbReference type="ARBA" id="ARBA00022989"/>
    </source>
</evidence>
<keyword evidence="9" id="KW-1185">Reference proteome</keyword>
<evidence type="ECO:0000256" key="2">
    <source>
        <dbReference type="ARBA" id="ARBA00022692"/>
    </source>
</evidence>
<proteinExistence type="predicted"/>
<evidence type="ECO:0000313" key="8">
    <source>
        <dbReference type="EMBL" id="PWY99417.1"/>
    </source>
</evidence>
<organism evidence="8 9">
    <name type="scientific">Testicularia cyperi</name>
    <dbReference type="NCBI Taxonomy" id="1882483"/>
    <lineage>
        <taxon>Eukaryota</taxon>
        <taxon>Fungi</taxon>
        <taxon>Dikarya</taxon>
        <taxon>Basidiomycota</taxon>
        <taxon>Ustilaginomycotina</taxon>
        <taxon>Ustilaginomycetes</taxon>
        <taxon>Ustilaginales</taxon>
        <taxon>Anthracoideaceae</taxon>
        <taxon>Testicularia</taxon>
    </lineage>
</organism>
<dbReference type="STRING" id="1882483.A0A317XNF9"/>
<dbReference type="GO" id="GO:0006120">
    <property type="term" value="P:mitochondrial electron transport, NADH to ubiquinone"/>
    <property type="evidence" value="ECO:0007669"/>
    <property type="project" value="InterPro"/>
</dbReference>
<keyword evidence="3" id="KW-0999">Mitochondrion inner membrane</keyword>